<feature type="region of interest" description="Disordered" evidence="1">
    <location>
        <begin position="15"/>
        <end position="38"/>
    </location>
</feature>
<evidence type="ECO:0000256" key="1">
    <source>
        <dbReference type="SAM" id="MobiDB-lite"/>
    </source>
</evidence>
<proteinExistence type="predicted"/>
<reference evidence="2" key="1">
    <citation type="submission" date="2018-04" db="EMBL/GenBank/DDBJ databases">
        <title>WGS assembly of Panicum hallii.</title>
        <authorList>
            <person name="Lovell J."/>
            <person name="Jenkins J."/>
            <person name="Lowry D."/>
            <person name="Mamidi S."/>
            <person name="Sreedasyam A."/>
            <person name="Weng X."/>
            <person name="Barry K."/>
            <person name="Bonette J."/>
            <person name="Campitelli B."/>
            <person name="Daum C."/>
            <person name="Gordon S."/>
            <person name="Gould B."/>
            <person name="Lipzen A."/>
            <person name="Macqueen A."/>
            <person name="Palacio-Mejia J."/>
            <person name="Plott C."/>
            <person name="Shakirov E."/>
            <person name="Shu S."/>
            <person name="Yoshinaga Y."/>
            <person name="Zane M."/>
            <person name="Rokhsar D."/>
            <person name="Grimwood J."/>
            <person name="Schmutz J."/>
            <person name="Juenger T."/>
        </authorList>
    </citation>
    <scope>NUCLEOTIDE SEQUENCE [LARGE SCALE GENOMIC DNA]</scope>
    <source>
        <strain evidence="2">FIL2</strain>
    </source>
</reference>
<dbReference type="Gramene" id="PVH32637">
    <property type="protein sequence ID" value="PVH32637"/>
    <property type="gene ID" value="PAHAL_9G448200"/>
</dbReference>
<sequence length="142" mass="15836">MDHHRCKFLRRACSEGRSRGFGKRTAQGGRPGQGRQQPQHAFIWAEEAGNQKPIGNALLIYRPRVRSDEPARSTGTAGPSRRTEAAPPVPRLDASEATPGKREEQPPRLPGSLARRWQLVERAPRSCHPLLRINLGLCSSRF</sequence>
<dbReference type="Proteomes" id="UP000243499">
    <property type="component" value="Chromosome 9"/>
</dbReference>
<dbReference type="AlphaFoldDB" id="A0A2T8I4P3"/>
<protein>
    <submittedName>
        <fullName evidence="2">Uncharacterized protein</fullName>
    </submittedName>
</protein>
<gene>
    <name evidence="2" type="ORF">PAHAL_9G448200</name>
</gene>
<feature type="region of interest" description="Disordered" evidence="1">
    <location>
        <begin position="63"/>
        <end position="112"/>
    </location>
</feature>
<accession>A0A2T8I4P3</accession>
<dbReference type="EMBL" id="CM008054">
    <property type="protein sequence ID" value="PVH32637.1"/>
    <property type="molecule type" value="Genomic_DNA"/>
</dbReference>
<evidence type="ECO:0000313" key="2">
    <source>
        <dbReference type="EMBL" id="PVH32637.1"/>
    </source>
</evidence>
<organism evidence="2">
    <name type="scientific">Panicum hallii</name>
    <dbReference type="NCBI Taxonomy" id="206008"/>
    <lineage>
        <taxon>Eukaryota</taxon>
        <taxon>Viridiplantae</taxon>
        <taxon>Streptophyta</taxon>
        <taxon>Embryophyta</taxon>
        <taxon>Tracheophyta</taxon>
        <taxon>Spermatophyta</taxon>
        <taxon>Magnoliopsida</taxon>
        <taxon>Liliopsida</taxon>
        <taxon>Poales</taxon>
        <taxon>Poaceae</taxon>
        <taxon>PACMAD clade</taxon>
        <taxon>Panicoideae</taxon>
        <taxon>Panicodae</taxon>
        <taxon>Paniceae</taxon>
        <taxon>Panicinae</taxon>
        <taxon>Panicum</taxon>
        <taxon>Panicum sect. Panicum</taxon>
    </lineage>
</organism>
<name>A0A2T8I4P3_9POAL</name>